<proteinExistence type="predicted"/>
<dbReference type="Proteomes" id="UP001642484">
    <property type="component" value="Unassembled WGS sequence"/>
</dbReference>
<sequence>MAHTSAAGTPWAVAVLGWEGLDQIDRKSQQALYLLWILDKKKAKEIWDYVHQRNQRGGFRNLSGWVLKSTKREVEKHNLALGFHHDTDYSKRRGGGETGSRECWVPLQSGRWRGWLLRVAIIGHPEQSQVDHHEMWPSMTTVYHEMLVHLSTKGTGKGKGNGKKGPYNPRDSGWVQSTQRSTLALHDLVCDVFDSTHFLCFMCLLCSLSVVDSPPIQWLLHF</sequence>
<feature type="region of interest" description="Disordered" evidence="1">
    <location>
        <begin position="153"/>
        <end position="173"/>
    </location>
</feature>
<evidence type="ECO:0000256" key="1">
    <source>
        <dbReference type="SAM" id="MobiDB-lite"/>
    </source>
</evidence>
<accession>A0ABP0KAC4</accession>
<evidence type="ECO:0000313" key="2">
    <source>
        <dbReference type="EMBL" id="CAK9023759.1"/>
    </source>
</evidence>
<dbReference type="EMBL" id="CAXAMN010008014">
    <property type="protein sequence ID" value="CAK9023759.1"/>
    <property type="molecule type" value="Genomic_DNA"/>
</dbReference>
<reference evidence="2 3" key="1">
    <citation type="submission" date="2024-02" db="EMBL/GenBank/DDBJ databases">
        <authorList>
            <person name="Chen Y."/>
            <person name="Shah S."/>
            <person name="Dougan E. K."/>
            <person name="Thang M."/>
            <person name="Chan C."/>
        </authorList>
    </citation>
    <scope>NUCLEOTIDE SEQUENCE [LARGE SCALE GENOMIC DNA]</scope>
</reference>
<protein>
    <submittedName>
        <fullName evidence="2">Uncharacterized protein</fullName>
    </submittedName>
</protein>
<evidence type="ECO:0000313" key="3">
    <source>
        <dbReference type="Proteomes" id="UP001642484"/>
    </source>
</evidence>
<comment type="caution">
    <text evidence="2">The sequence shown here is derived from an EMBL/GenBank/DDBJ whole genome shotgun (WGS) entry which is preliminary data.</text>
</comment>
<gene>
    <name evidence="2" type="ORF">CCMP2556_LOCUS15343</name>
</gene>
<keyword evidence="3" id="KW-1185">Reference proteome</keyword>
<name>A0ABP0KAC4_9DINO</name>
<organism evidence="2 3">
    <name type="scientific">Durusdinium trenchii</name>
    <dbReference type="NCBI Taxonomy" id="1381693"/>
    <lineage>
        <taxon>Eukaryota</taxon>
        <taxon>Sar</taxon>
        <taxon>Alveolata</taxon>
        <taxon>Dinophyceae</taxon>
        <taxon>Suessiales</taxon>
        <taxon>Symbiodiniaceae</taxon>
        <taxon>Durusdinium</taxon>
    </lineage>
</organism>